<feature type="transmembrane region" description="Helical" evidence="8">
    <location>
        <begin position="473"/>
        <end position="491"/>
    </location>
</feature>
<feature type="transmembrane region" description="Helical" evidence="8">
    <location>
        <begin position="216"/>
        <end position="239"/>
    </location>
</feature>
<accession>A0A3E2GVR8</accession>
<sequence length="534" mass="58931">MDTREAPPNSDIEAMPADLEKNSQRIADLEIATVQEHDLGFLQAVKLYPKAIWWSIVMSTALIMEGYDTALLKSLFALPSFLKAYGGNISAPWQAGLTNGSSVGQLFGLLIAGQLSERVGPRMTMIGGLALATAIIFIEFFAPSLAVLEVGQILLGIPLGITQMIPVVYALEISPMSLQPYLTTYVNLSWHNGKILGHLLELGVLRGVLNLEHSRWAYRIPFAIQWFWPLVLIPTIFFAPESPWWLVRRGRHEEAKAVFKSLTTEQNTHFDVDKHLALVIATTEHERQVNLQTSYMACFTGTNLRRTIILVTCYCIQLLSGNTLRGYSTYFFEQAGMATEQAFNMSIGGVALSILGMILAWFLLPHFGRRSIYLGGLLGLLAIWITVGALGVPHPKSGLTRAIGALLLISSFVYDFTIGPVVYAFISEVPSSLLRSKSASIARLVYSVISIVSNIITPYQLNNTAWNWGAKAAFFWAGATLLGLVFTFFCIPETKDRTTAELDILFEKKVPSRQFARTPVDISDAAPGYTIQSV</sequence>
<dbReference type="PANTHER" id="PTHR48022:SF5">
    <property type="entry name" value="ALPHA-GLUCOSIDES PERMEASE MPH2-RELATED"/>
    <property type="match status" value="1"/>
</dbReference>
<dbReference type="EMBL" id="NCSJ02000347">
    <property type="protein sequence ID" value="RFU25264.1"/>
    <property type="molecule type" value="Genomic_DNA"/>
</dbReference>
<dbReference type="OMA" id="NISAPWQ"/>
<comment type="subcellular location">
    <subcellularLocation>
        <location evidence="1">Membrane</location>
        <topology evidence="1">Multi-pass membrane protein</topology>
    </subcellularLocation>
</comment>
<dbReference type="InterPro" id="IPR036259">
    <property type="entry name" value="MFS_trans_sf"/>
</dbReference>
<dbReference type="Gene3D" id="1.20.1250.20">
    <property type="entry name" value="MFS general substrate transporter like domains"/>
    <property type="match status" value="1"/>
</dbReference>
<feature type="transmembrane region" description="Helical" evidence="8">
    <location>
        <begin position="153"/>
        <end position="171"/>
    </location>
</feature>
<evidence type="ECO:0000313" key="10">
    <source>
        <dbReference type="EMBL" id="RFU25264.1"/>
    </source>
</evidence>
<dbReference type="InterPro" id="IPR003663">
    <property type="entry name" value="Sugar/inositol_transpt"/>
</dbReference>
<feature type="transmembrane region" description="Helical" evidence="8">
    <location>
        <begin position="402"/>
        <end position="423"/>
    </location>
</feature>
<evidence type="ECO:0000256" key="4">
    <source>
        <dbReference type="ARBA" id="ARBA00022692"/>
    </source>
</evidence>
<reference evidence="10 11" key="1">
    <citation type="submission" date="2018-05" db="EMBL/GenBank/DDBJ databases">
        <title>Draft genome sequence of Scytalidium lignicola DSM 105466, a ubiquitous saprotrophic fungus.</title>
        <authorList>
            <person name="Buettner E."/>
            <person name="Gebauer A.M."/>
            <person name="Hofrichter M."/>
            <person name="Liers C."/>
            <person name="Kellner H."/>
        </authorList>
    </citation>
    <scope>NUCLEOTIDE SEQUENCE [LARGE SCALE GENOMIC DNA]</scope>
    <source>
        <strain evidence="10 11">DSM 105466</strain>
    </source>
</reference>
<dbReference type="AlphaFoldDB" id="A0A3E2GVR8"/>
<name>A0A3E2GVR8_SCYLI</name>
<dbReference type="PROSITE" id="PS50850">
    <property type="entry name" value="MFS"/>
    <property type="match status" value="1"/>
</dbReference>
<organism evidence="10 11">
    <name type="scientific">Scytalidium lignicola</name>
    <name type="common">Hyphomycete</name>
    <dbReference type="NCBI Taxonomy" id="5539"/>
    <lineage>
        <taxon>Eukaryota</taxon>
        <taxon>Fungi</taxon>
        <taxon>Dikarya</taxon>
        <taxon>Ascomycota</taxon>
        <taxon>Pezizomycotina</taxon>
        <taxon>Leotiomycetes</taxon>
        <taxon>Leotiomycetes incertae sedis</taxon>
        <taxon>Scytalidium</taxon>
    </lineage>
</organism>
<evidence type="ECO:0000256" key="5">
    <source>
        <dbReference type="ARBA" id="ARBA00022989"/>
    </source>
</evidence>
<dbReference type="InterPro" id="IPR005828">
    <property type="entry name" value="MFS_sugar_transport-like"/>
</dbReference>
<feature type="non-terminal residue" evidence="10">
    <location>
        <position position="534"/>
    </location>
</feature>
<keyword evidence="3 7" id="KW-0813">Transport</keyword>
<keyword evidence="11" id="KW-1185">Reference proteome</keyword>
<feature type="transmembrane region" description="Helical" evidence="8">
    <location>
        <begin position="342"/>
        <end position="364"/>
    </location>
</feature>
<evidence type="ECO:0000313" key="11">
    <source>
        <dbReference type="Proteomes" id="UP000258309"/>
    </source>
</evidence>
<dbReference type="PANTHER" id="PTHR48022">
    <property type="entry name" value="PLASTIDIC GLUCOSE TRANSPORTER 4"/>
    <property type="match status" value="1"/>
</dbReference>
<keyword evidence="6 8" id="KW-0472">Membrane</keyword>
<dbReference type="InterPro" id="IPR020846">
    <property type="entry name" value="MFS_dom"/>
</dbReference>
<dbReference type="GO" id="GO:0016020">
    <property type="term" value="C:membrane"/>
    <property type="evidence" value="ECO:0007669"/>
    <property type="project" value="UniProtKB-SubCell"/>
</dbReference>
<feature type="transmembrane region" description="Helical" evidence="8">
    <location>
        <begin position="125"/>
        <end position="147"/>
    </location>
</feature>
<dbReference type="FunFam" id="1.20.1250.20:FF:000078">
    <property type="entry name" value="MFS maltose transporter, putative"/>
    <property type="match status" value="1"/>
</dbReference>
<evidence type="ECO:0000256" key="1">
    <source>
        <dbReference type="ARBA" id="ARBA00004141"/>
    </source>
</evidence>
<evidence type="ECO:0000256" key="8">
    <source>
        <dbReference type="SAM" id="Phobius"/>
    </source>
</evidence>
<dbReference type="GO" id="GO:0005351">
    <property type="term" value="F:carbohydrate:proton symporter activity"/>
    <property type="evidence" value="ECO:0007669"/>
    <property type="project" value="TreeGrafter"/>
</dbReference>
<feature type="non-terminal residue" evidence="10">
    <location>
        <position position="1"/>
    </location>
</feature>
<dbReference type="OrthoDB" id="6612291at2759"/>
<gene>
    <name evidence="10" type="ORF">B7463_g11071</name>
</gene>
<dbReference type="InterPro" id="IPR050360">
    <property type="entry name" value="MFS_Sugar_Transporters"/>
</dbReference>
<protein>
    <recommendedName>
        <fullName evidence="9">Major facilitator superfamily (MFS) profile domain-containing protein</fullName>
    </recommendedName>
</protein>
<evidence type="ECO:0000256" key="2">
    <source>
        <dbReference type="ARBA" id="ARBA00010992"/>
    </source>
</evidence>
<evidence type="ECO:0000256" key="3">
    <source>
        <dbReference type="ARBA" id="ARBA00022448"/>
    </source>
</evidence>
<keyword evidence="5 8" id="KW-1133">Transmembrane helix</keyword>
<evidence type="ECO:0000256" key="6">
    <source>
        <dbReference type="ARBA" id="ARBA00023136"/>
    </source>
</evidence>
<proteinExistence type="inferred from homology"/>
<dbReference type="SUPFAM" id="SSF103473">
    <property type="entry name" value="MFS general substrate transporter"/>
    <property type="match status" value="1"/>
</dbReference>
<feature type="transmembrane region" description="Helical" evidence="8">
    <location>
        <begin position="444"/>
        <end position="461"/>
    </location>
</feature>
<keyword evidence="4 8" id="KW-0812">Transmembrane</keyword>
<dbReference type="NCBIfam" id="TIGR00879">
    <property type="entry name" value="SP"/>
    <property type="match status" value="1"/>
</dbReference>
<comment type="similarity">
    <text evidence="2 7">Belongs to the major facilitator superfamily. Sugar transporter (TC 2.A.1.1) family.</text>
</comment>
<feature type="transmembrane region" description="Helical" evidence="8">
    <location>
        <begin position="371"/>
        <end position="390"/>
    </location>
</feature>
<comment type="caution">
    <text evidence="10">The sequence shown here is derived from an EMBL/GenBank/DDBJ whole genome shotgun (WGS) entry which is preliminary data.</text>
</comment>
<dbReference type="Proteomes" id="UP000258309">
    <property type="component" value="Unassembled WGS sequence"/>
</dbReference>
<evidence type="ECO:0000259" key="9">
    <source>
        <dbReference type="PROSITE" id="PS50850"/>
    </source>
</evidence>
<evidence type="ECO:0000256" key="7">
    <source>
        <dbReference type="RuleBase" id="RU003346"/>
    </source>
</evidence>
<dbReference type="Pfam" id="PF00083">
    <property type="entry name" value="Sugar_tr"/>
    <property type="match status" value="1"/>
</dbReference>
<feature type="domain" description="Major facilitator superfamily (MFS) profile" evidence="9">
    <location>
        <begin position="54"/>
        <end position="495"/>
    </location>
</feature>